<evidence type="ECO:0000313" key="1">
    <source>
        <dbReference type="EMBL" id="NUX98886.1"/>
    </source>
</evidence>
<name>A0A7Y6JUU4_9BURK</name>
<organism evidence="1 2">
    <name type="scientific">Paraburkholderia youngii</name>
    <dbReference type="NCBI Taxonomy" id="2782701"/>
    <lineage>
        <taxon>Bacteria</taxon>
        <taxon>Pseudomonadati</taxon>
        <taxon>Pseudomonadota</taxon>
        <taxon>Betaproteobacteria</taxon>
        <taxon>Burkholderiales</taxon>
        <taxon>Burkholderiaceae</taxon>
        <taxon>Paraburkholderia</taxon>
    </lineage>
</organism>
<dbReference type="AlphaFoldDB" id="A0A7Y6JUU4"/>
<gene>
    <name evidence="1" type="ORF">G5S42_03855</name>
</gene>
<sequence length="149" mass="16671">MLFTDANWAEASASRRAIAKPYQPWRCVGWTDEEVCFWVFPERGTNQSDDLPDGLLVVGPEVLLDVIAQMPADTFSVYVLQPGSQGRAAGLRRLLGLYSQTAISATALDYWYRTEEGDLYPCSRLQSYMPNDAPLNLAFESEVRDLSVV</sequence>
<proteinExistence type="predicted"/>
<accession>A0A7Y6JUU4</accession>
<dbReference type="GeneID" id="301099477"/>
<reference evidence="1 2" key="1">
    <citation type="submission" date="2020-02" db="EMBL/GenBank/DDBJ databases">
        <title>Paraburkholderia simonii sp. nov. and Paraburkholderia youngii sp. nov. Brazilian and Mexican Mimosa-associated rhizobia.</title>
        <authorList>
            <person name="Mavima L."/>
            <person name="Beukes C.W."/>
            <person name="Chan W.Y."/>
            <person name="Palmer M."/>
            <person name="De Meyer S.E."/>
            <person name="James E.K."/>
            <person name="Venter S.N."/>
            <person name="Steenkamp E.T."/>
        </authorList>
    </citation>
    <scope>NUCLEOTIDE SEQUENCE [LARGE SCALE GENOMIC DNA]</scope>
    <source>
        <strain evidence="1 2">JPY169</strain>
    </source>
</reference>
<evidence type="ECO:0000313" key="2">
    <source>
        <dbReference type="Proteomes" id="UP000594380"/>
    </source>
</evidence>
<dbReference type="RefSeq" id="WP_176105603.1">
    <property type="nucleotide sequence ID" value="NZ_JAALDK010000001.1"/>
</dbReference>
<comment type="caution">
    <text evidence="1">The sequence shown here is derived from an EMBL/GenBank/DDBJ whole genome shotgun (WGS) entry which is preliminary data.</text>
</comment>
<dbReference type="Proteomes" id="UP000594380">
    <property type="component" value="Unassembled WGS sequence"/>
</dbReference>
<dbReference type="EMBL" id="JAALDK010000001">
    <property type="protein sequence ID" value="NUX98886.1"/>
    <property type="molecule type" value="Genomic_DNA"/>
</dbReference>
<protein>
    <submittedName>
        <fullName evidence="1">Uncharacterized protein</fullName>
    </submittedName>
</protein>